<dbReference type="GO" id="GO:0008168">
    <property type="term" value="F:methyltransferase activity"/>
    <property type="evidence" value="ECO:0007669"/>
    <property type="project" value="UniProtKB-KW"/>
</dbReference>
<evidence type="ECO:0000313" key="2">
    <source>
        <dbReference type="EMBL" id="EWS80641.1"/>
    </source>
</evidence>
<dbReference type="InterPro" id="IPR029063">
    <property type="entry name" value="SAM-dependent_MTases_sf"/>
</dbReference>
<dbReference type="RefSeq" id="WP_038373015.1">
    <property type="nucleotide sequence ID" value="NZ_BAAAOW010000002.1"/>
</dbReference>
<dbReference type="eggNOG" id="COG0030">
    <property type="taxonomic scope" value="Bacteria"/>
</dbReference>
<dbReference type="Proteomes" id="UP000023067">
    <property type="component" value="Unassembled WGS sequence"/>
</dbReference>
<dbReference type="EMBL" id="JDYK01000013">
    <property type="protein sequence ID" value="EWS80641.1"/>
    <property type="molecule type" value="Genomic_DNA"/>
</dbReference>
<dbReference type="SUPFAM" id="SSF53335">
    <property type="entry name" value="S-adenosyl-L-methionine-dependent methyltransferases"/>
    <property type="match status" value="1"/>
</dbReference>
<dbReference type="InterPro" id="IPR041698">
    <property type="entry name" value="Methyltransf_25"/>
</dbReference>
<protein>
    <submittedName>
        <fullName evidence="2">Methyltransferase</fullName>
    </submittedName>
</protein>
<dbReference type="Pfam" id="PF13649">
    <property type="entry name" value="Methyltransf_25"/>
    <property type="match status" value="1"/>
</dbReference>
<keyword evidence="3" id="KW-1185">Reference proteome</keyword>
<dbReference type="GO" id="GO:0032259">
    <property type="term" value="P:methylation"/>
    <property type="evidence" value="ECO:0007669"/>
    <property type="project" value="UniProtKB-KW"/>
</dbReference>
<feature type="domain" description="Methyltransferase" evidence="1">
    <location>
        <begin position="42"/>
        <end position="133"/>
    </location>
</feature>
<dbReference type="CDD" id="cd02440">
    <property type="entry name" value="AdoMet_MTases"/>
    <property type="match status" value="1"/>
</dbReference>
<dbReference type="AlphaFoldDB" id="Z9JS56"/>
<keyword evidence="2" id="KW-0808">Transferase</keyword>
<evidence type="ECO:0000313" key="3">
    <source>
        <dbReference type="Proteomes" id="UP000023067"/>
    </source>
</evidence>
<dbReference type="Gene3D" id="3.40.50.150">
    <property type="entry name" value="Vaccinia Virus protein VP39"/>
    <property type="match status" value="1"/>
</dbReference>
<accession>Z9JS56</accession>
<sequence>MNSLATIDWAAYNASAAGRPARRIVTRAILAAGGEGSGKVALDIGAGAGADSLEFARRGWTVHAYDIDETLSHRLIENRRMSGEVVFHHADASLEDSFPRADVIYSSDALPMLGPEGLERAWPRLVDALRPGGIMAVDLFGEQDTWAERPDVATLSTAQISSMFSRFQILEREVRDEDGRFFDGKKHWHVITTLARKRA</sequence>
<comment type="caution">
    <text evidence="2">The sequence shown here is derived from an EMBL/GenBank/DDBJ whole genome shotgun (WGS) entry which is preliminary data.</text>
</comment>
<evidence type="ECO:0000259" key="1">
    <source>
        <dbReference type="Pfam" id="PF13649"/>
    </source>
</evidence>
<dbReference type="OrthoDB" id="9804312at2"/>
<keyword evidence="2" id="KW-0489">Methyltransferase</keyword>
<dbReference type="HOGENOM" id="CLU_116222_0_0_11"/>
<proteinExistence type="predicted"/>
<reference evidence="2 3" key="1">
    <citation type="submission" date="2014-02" db="EMBL/GenBank/DDBJ databases">
        <title>Genome sequence of Brachybacterium phenoliresistens strain W13A50.</title>
        <authorList>
            <person name="Wang X."/>
        </authorList>
    </citation>
    <scope>NUCLEOTIDE SEQUENCE [LARGE SCALE GENOMIC DNA]</scope>
    <source>
        <strain evidence="2 3">W13A50</strain>
    </source>
</reference>
<gene>
    <name evidence="2" type="ORF">BF93_01960</name>
</gene>
<name>Z9JS56_9MICO</name>
<dbReference type="PATRIC" id="fig|396014.3.peg.2428"/>
<organism evidence="2 3">
    <name type="scientific">Brachybacterium phenoliresistens</name>
    <dbReference type="NCBI Taxonomy" id="396014"/>
    <lineage>
        <taxon>Bacteria</taxon>
        <taxon>Bacillati</taxon>
        <taxon>Actinomycetota</taxon>
        <taxon>Actinomycetes</taxon>
        <taxon>Micrococcales</taxon>
        <taxon>Dermabacteraceae</taxon>
        <taxon>Brachybacterium</taxon>
    </lineage>
</organism>